<reference evidence="1 2" key="1">
    <citation type="journal article" date="2019" name="Sci. Rep.">
        <title>Orb-weaving spider Araneus ventricosus genome elucidates the spidroin gene catalogue.</title>
        <authorList>
            <person name="Kono N."/>
            <person name="Nakamura H."/>
            <person name="Ohtoshi R."/>
            <person name="Moran D.A.P."/>
            <person name="Shinohara A."/>
            <person name="Yoshida Y."/>
            <person name="Fujiwara M."/>
            <person name="Mori M."/>
            <person name="Tomita M."/>
            <person name="Arakawa K."/>
        </authorList>
    </citation>
    <scope>NUCLEOTIDE SEQUENCE [LARGE SCALE GENOMIC DNA]</scope>
</reference>
<sequence>PHPRRIFGGIEFRPWSPPVSMPSPYHQAMAALPEVVETRMALFTYDTIQASQSHDTTLHKSNLIGLSAHMIF</sequence>
<dbReference type="EMBL" id="BGPR01014860">
    <property type="protein sequence ID" value="GBN67022.1"/>
    <property type="molecule type" value="Genomic_DNA"/>
</dbReference>
<gene>
    <name evidence="1" type="ORF">AVEN_237966_1</name>
</gene>
<protein>
    <submittedName>
        <fullName evidence="1">Uncharacterized protein</fullName>
    </submittedName>
</protein>
<keyword evidence="2" id="KW-1185">Reference proteome</keyword>
<evidence type="ECO:0000313" key="2">
    <source>
        <dbReference type="Proteomes" id="UP000499080"/>
    </source>
</evidence>
<comment type="caution">
    <text evidence="1">The sequence shown here is derived from an EMBL/GenBank/DDBJ whole genome shotgun (WGS) entry which is preliminary data.</text>
</comment>
<accession>A0A4Y2QUF7</accession>
<proteinExistence type="predicted"/>
<evidence type="ECO:0000313" key="1">
    <source>
        <dbReference type="EMBL" id="GBN67022.1"/>
    </source>
</evidence>
<dbReference type="AlphaFoldDB" id="A0A4Y2QUF7"/>
<feature type="non-terminal residue" evidence="1">
    <location>
        <position position="1"/>
    </location>
</feature>
<name>A0A4Y2QUF7_ARAVE</name>
<dbReference type="Proteomes" id="UP000499080">
    <property type="component" value="Unassembled WGS sequence"/>
</dbReference>
<organism evidence="1 2">
    <name type="scientific">Araneus ventricosus</name>
    <name type="common">Orbweaver spider</name>
    <name type="synonym">Epeira ventricosa</name>
    <dbReference type="NCBI Taxonomy" id="182803"/>
    <lineage>
        <taxon>Eukaryota</taxon>
        <taxon>Metazoa</taxon>
        <taxon>Ecdysozoa</taxon>
        <taxon>Arthropoda</taxon>
        <taxon>Chelicerata</taxon>
        <taxon>Arachnida</taxon>
        <taxon>Araneae</taxon>
        <taxon>Araneomorphae</taxon>
        <taxon>Entelegynae</taxon>
        <taxon>Araneoidea</taxon>
        <taxon>Araneidae</taxon>
        <taxon>Araneus</taxon>
    </lineage>
</organism>